<gene>
    <name evidence="1" type="ordered locus">cce_4474</name>
</gene>
<dbReference type="AlphaFoldDB" id="B1WUG8"/>
<protein>
    <submittedName>
        <fullName evidence="1">Uncharacterized protein</fullName>
    </submittedName>
</protein>
<accession>B1WUG8</accession>
<evidence type="ECO:0000313" key="2">
    <source>
        <dbReference type="Proteomes" id="UP000001203"/>
    </source>
</evidence>
<evidence type="ECO:0000313" key="1">
    <source>
        <dbReference type="EMBL" id="ACB53822.1"/>
    </source>
</evidence>
<dbReference type="HOGENOM" id="CLU_3134723_0_0_3"/>
<sequence length="49" mass="5789">MQEKVIILSLSEGFYDETIFTSSNMVKSPTFLEFNYTVFQILQENYKTL</sequence>
<name>B1WUG8_CROS5</name>
<proteinExistence type="predicted"/>
<dbReference type="EMBL" id="CP000806">
    <property type="protein sequence ID" value="ACB53822.1"/>
    <property type="molecule type" value="Genomic_DNA"/>
</dbReference>
<dbReference type="STRING" id="43989.cce_4474"/>
<reference evidence="1 2" key="1">
    <citation type="journal article" date="2008" name="Proc. Natl. Acad. Sci. U.S.A.">
        <title>The genome of Cyanothece 51142, a unicellular diazotrophic cyanobacterium important in the marine nitrogen cycle.</title>
        <authorList>
            <person name="Welsh E.A."/>
            <person name="Liberton M."/>
            <person name="Stoeckel J."/>
            <person name="Loh T."/>
            <person name="Elvitigala T."/>
            <person name="Wang C."/>
            <person name="Wollam A."/>
            <person name="Fulton R.S."/>
            <person name="Clifton S.W."/>
            <person name="Jacobs J.M."/>
            <person name="Aurora R."/>
            <person name="Ghosh B.K."/>
            <person name="Sherman L.A."/>
            <person name="Smith R.D."/>
            <person name="Wilson R.K."/>
            <person name="Pakrasi H.B."/>
        </authorList>
    </citation>
    <scope>NUCLEOTIDE SEQUENCE [LARGE SCALE GENOMIC DNA]</scope>
    <source>
        <strain evidence="2">ATCC 51142 / BH68</strain>
    </source>
</reference>
<dbReference type="Proteomes" id="UP000001203">
    <property type="component" value="Chromosome circular"/>
</dbReference>
<keyword evidence="2" id="KW-1185">Reference proteome</keyword>
<dbReference type="KEGG" id="cyt:cce_4474"/>
<organism evidence="1 2">
    <name type="scientific">Crocosphaera subtropica (strain ATCC 51142 / BH68)</name>
    <name type="common">Cyanothece sp. (strain ATCC 51142)</name>
    <dbReference type="NCBI Taxonomy" id="43989"/>
    <lineage>
        <taxon>Bacteria</taxon>
        <taxon>Bacillati</taxon>
        <taxon>Cyanobacteriota</taxon>
        <taxon>Cyanophyceae</taxon>
        <taxon>Oscillatoriophycideae</taxon>
        <taxon>Chroococcales</taxon>
        <taxon>Aphanothecaceae</taxon>
        <taxon>Crocosphaera</taxon>
        <taxon>Crocosphaera subtropica</taxon>
    </lineage>
</organism>